<dbReference type="EMBL" id="CM010715">
    <property type="protein sequence ID" value="RZC48041.1"/>
    <property type="molecule type" value="Genomic_DNA"/>
</dbReference>
<reference evidence="1 2" key="1">
    <citation type="journal article" date="2018" name="Science">
        <title>The opium poppy genome and morphinan production.</title>
        <authorList>
            <person name="Guo L."/>
            <person name="Winzer T."/>
            <person name="Yang X."/>
            <person name="Li Y."/>
            <person name="Ning Z."/>
            <person name="He Z."/>
            <person name="Teodor R."/>
            <person name="Lu Y."/>
            <person name="Bowser T.A."/>
            <person name="Graham I.A."/>
            <person name="Ye K."/>
        </authorList>
    </citation>
    <scope>NUCLEOTIDE SEQUENCE [LARGE SCALE GENOMIC DNA]</scope>
    <source>
        <strain evidence="2">cv. HN1</strain>
        <tissue evidence="1">Leaves</tissue>
    </source>
</reference>
<sequence>MGFYSKIHVANKNLNEEDNPRNIDTYIQHLKLVGTYKTLESQSVIPSISNFPETLRRISPHWAQCLIGKVMRRTVGYKFLKDRACALMETPWRSSDAGFR</sequence>
<dbReference type="AlphaFoldDB" id="A0A4Y7IJZ4"/>
<organism evidence="1 2">
    <name type="scientific">Papaver somniferum</name>
    <name type="common">Opium poppy</name>
    <dbReference type="NCBI Taxonomy" id="3469"/>
    <lineage>
        <taxon>Eukaryota</taxon>
        <taxon>Viridiplantae</taxon>
        <taxon>Streptophyta</taxon>
        <taxon>Embryophyta</taxon>
        <taxon>Tracheophyta</taxon>
        <taxon>Spermatophyta</taxon>
        <taxon>Magnoliopsida</taxon>
        <taxon>Ranunculales</taxon>
        <taxon>Papaveraceae</taxon>
        <taxon>Papaveroideae</taxon>
        <taxon>Papaver</taxon>
    </lineage>
</organism>
<gene>
    <name evidence="1" type="ORF">C5167_040990</name>
</gene>
<evidence type="ECO:0000313" key="2">
    <source>
        <dbReference type="Proteomes" id="UP000316621"/>
    </source>
</evidence>
<keyword evidence="2" id="KW-1185">Reference proteome</keyword>
<evidence type="ECO:0000313" key="1">
    <source>
        <dbReference type="EMBL" id="RZC48041.1"/>
    </source>
</evidence>
<name>A0A4Y7IJZ4_PAPSO</name>
<dbReference type="Gramene" id="RZC48041">
    <property type="protein sequence ID" value="RZC48041"/>
    <property type="gene ID" value="C5167_040990"/>
</dbReference>
<dbReference type="Proteomes" id="UP000316621">
    <property type="component" value="Chromosome 1"/>
</dbReference>
<accession>A0A4Y7IJZ4</accession>
<protein>
    <submittedName>
        <fullName evidence="1">Uncharacterized protein</fullName>
    </submittedName>
</protein>
<proteinExistence type="predicted"/>